<dbReference type="AlphaFoldDB" id="A0A5B7DPX5"/>
<evidence type="ECO:0000313" key="3">
    <source>
        <dbReference type="Proteomes" id="UP000324222"/>
    </source>
</evidence>
<proteinExistence type="predicted"/>
<feature type="compositionally biased region" description="Low complexity" evidence="1">
    <location>
        <begin position="136"/>
        <end position="146"/>
    </location>
</feature>
<protein>
    <submittedName>
        <fullName evidence="2">Uncharacterized protein</fullName>
    </submittedName>
</protein>
<dbReference type="EMBL" id="VSRR010001170">
    <property type="protein sequence ID" value="MPC23139.1"/>
    <property type="molecule type" value="Genomic_DNA"/>
</dbReference>
<organism evidence="2 3">
    <name type="scientific">Portunus trituberculatus</name>
    <name type="common">Swimming crab</name>
    <name type="synonym">Neptunus trituberculatus</name>
    <dbReference type="NCBI Taxonomy" id="210409"/>
    <lineage>
        <taxon>Eukaryota</taxon>
        <taxon>Metazoa</taxon>
        <taxon>Ecdysozoa</taxon>
        <taxon>Arthropoda</taxon>
        <taxon>Crustacea</taxon>
        <taxon>Multicrustacea</taxon>
        <taxon>Malacostraca</taxon>
        <taxon>Eumalacostraca</taxon>
        <taxon>Eucarida</taxon>
        <taxon>Decapoda</taxon>
        <taxon>Pleocyemata</taxon>
        <taxon>Brachyura</taxon>
        <taxon>Eubrachyura</taxon>
        <taxon>Portunoidea</taxon>
        <taxon>Portunidae</taxon>
        <taxon>Portuninae</taxon>
        <taxon>Portunus</taxon>
    </lineage>
</organism>
<reference evidence="2 3" key="1">
    <citation type="submission" date="2019-05" db="EMBL/GenBank/DDBJ databases">
        <title>Another draft genome of Portunus trituberculatus and its Hox gene families provides insights of decapod evolution.</title>
        <authorList>
            <person name="Jeong J.-H."/>
            <person name="Song I."/>
            <person name="Kim S."/>
            <person name="Choi T."/>
            <person name="Kim D."/>
            <person name="Ryu S."/>
            <person name="Kim W."/>
        </authorList>
    </citation>
    <scope>NUCLEOTIDE SEQUENCE [LARGE SCALE GENOMIC DNA]</scope>
    <source>
        <tissue evidence="2">Muscle</tissue>
    </source>
</reference>
<accession>A0A5B7DPX5</accession>
<sequence>MVMVSTTREGERSAWSCLSSSASPASIITLTTNTAVIVAPAAAAARVAQTQQPRRRLARSLPLAAVVRESVAAGRWRQQAGAQQGGCIYRGSLSRHTATKLQLLSRSDPPSPTKQRKSGRVESCQTLRTASGGSWPCAGGDDGATPGAPPYQLTSTSQLLATPRPAHCACSCPPGFLEK</sequence>
<evidence type="ECO:0000313" key="2">
    <source>
        <dbReference type="EMBL" id="MPC23139.1"/>
    </source>
</evidence>
<feature type="region of interest" description="Disordered" evidence="1">
    <location>
        <begin position="104"/>
        <end position="123"/>
    </location>
</feature>
<dbReference type="Proteomes" id="UP000324222">
    <property type="component" value="Unassembled WGS sequence"/>
</dbReference>
<feature type="region of interest" description="Disordered" evidence="1">
    <location>
        <begin position="131"/>
        <end position="151"/>
    </location>
</feature>
<keyword evidence="3" id="KW-1185">Reference proteome</keyword>
<name>A0A5B7DPX5_PORTR</name>
<gene>
    <name evidence="2" type="ORF">E2C01_016178</name>
</gene>
<comment type="caution">
    <text evidence="2">The sequence shown here is derived from an EMBL/GenBank/DDBJ whole genome shotgun (WGS) entry which is preliminary data.</text>
</comment>
<evidence type="ECO:0000256" key="1">
    <source>
        <dbReference type="SAM" id="MobiDB-lite"/>
    </source>
</evidence>